<keyword evidence="16" id="KW-0469">Meiosis</keyword>
<feature type="binding site" evidence="18">
    <location>
        <position position="686"/>
    </location>
    <ligand>
        <name>Zn(2+)</name>
        <dbReference type="ChEBI" id="CHEBI:29105"/>
    </ligand>
</feature>
<evidence type="ECO:0000256" key="13">
    <source>
        <dbReference type="ARBA" id="ARBA00023054"/>
    </source>
</evidence>
<keyword evidence="7" id="KW-0547">Nucleotide-binding</keyword>
<evidence type="ECO:0000256" key="6">
    <source>
        <dbReference type="ARBA" id="ARBA00022723"/>
    </source>
</evidence>
<evidence type="ECO:0000256" key="5">
    <source>
        <dbReference type="ARBA" id="ARBA00022454"/>
    </source>
</evidence>
<keyword evidence="11" id="KW-0067">ATP-binding</keyword>
<feature type="coiled-coil region" evidence="19">
    <location>
        <begin position="714"/>
        <end position="942"/>
    </location>
</feature>
<evidence type="ECO:0000256" key="14">
    <source>
        <dbReference type="ARBA" id="ARBA00023204"/>
    </source>
</evidence>
<reference evidence="22" key="1">
    <citation type="submission" date="2025-08" db="UniProtKB">
        <authorList>
            <consortium name="RefSeq"/>
        </authorList>
    </citation>
    <scope>IDENTIFICATION</scope>
</reference>
<dbReference type="GO" id="GO:0000794">
    <property type="term" value="C:condensed nuclear chromosome"/>
    <property type="evidence" value="ECO:0007669"/>
    <property type="project" value="TreeGrafter"/>
</dbReference>
<evidence type="ECO:0000256" key="7">
    <source>
        <dbReference type="ARBA" id="ARBA00022741"/>
    </source>
</evidence>
<evidence type="ECO:0000256" key="18">
    <source>
        <dbReference type="PROSITE-ProRule" id="PRU00471"/>
    </source>
</evidence>
<dbReference type="GO" id="GO:0030870">
    <property type="term" value="C:Mre11 complex"/>
    <property type="evidence" value="ECO:0007669"/>
    <property type="project" value="InterPro"/>
</dbReference>
<feature type="coiled-coil region" evidence="19">
    <location>
        <begin position="191"/>
        <end position="235"/>
    </location>
</feature>
<comment type="subcellular location">
    <subcellularLocation>
        <location evidence="3">Chromosome</location>
    </subcellularLocation>
    <subcellularLocation>
        <location evidence="2">Nucleus</location>
    </subcellularLocation>
</comment>
<evidence type="ECO:0000256" key="1">
    <source>
        <dbReference type="ARBA" id="ARBA00001947"/>
    </source>
</evidence>
<dbReference type="OrthoDB" id="18797at2759"/>
<feature type="binding site" evidence="18">
    <location>
        <position position="683"/>
    </location>
    <ligand>
        <name>Zn(2+)</name>
        <dbReference type="ChEBI" id="CHEBI:29105"/>
    </ligand>
</feature>
<keyword evidence="21" id="KW-1185">Reference proteome</keyword>
<keyword evidence="12" id="KW-0460">Magnesium</keyword>
<dbReference type="PANTHER" id="PTHR18867">
    <property type="entry name" value="RAD50"/>
    <property type="match status" value="1"/>
</dbReference>
<dbReference type="GO" id="GO:0005524">
    <property type="term" value="F:ATP binding"/>
    <property type="evidence" value="ECO:0007669"/>
    <property type="project" value="UniProtKB-KW"/>
</dbReference>
<feature type="coiled-coil region" evidence="19">
    <location>
        <begin position="975"/>
        <end position="1046"/>
    </location>
</feature>
<evidence type="ECO:0000256" key="16">
    <source>
        <dbReference type="ARBA" id="ARBA00023254"/>
    </source>
</evidence>
<dbReference type="GO" id="GO:0007004">
    <property type="term" value="P:telomere maintenance via telomerase"/>
    <property type="evidence" value="ECO:0007669"/>
    <property type="project" value="TreeGrafter"/>
</dbReference>
<evidence type="ECO:0000259" key="20">
    <source>
        <dbReference type="PROSITE" id="PS51131"/>
    </source>
</evidence>
<dbReference type="GO" id="GO:0016887">
    <property type="term" value="F:ATP hydrolysis activity"/>
    <property type="evidence" value="ECO:0007669"/>
    <property type="project" value="InterPro"/>
</dbReference>
<dbReference type="GO" id="GO:0043047">
    <property type="term" value="F:single-stranded telomeric DNA binding"/>
    <property type="evidence" value="ECO:0007669"/>
    <property type="project" value="TreeGrafter"/>
</dbReference>
<dbReference type="GO" id="GO:0003691">
    <property type="term" value="F:double-stranded telomeric DNA binding"/>
    <property type="evidence" value="ECO:0007669"/>
    <property type="project" value="TreeGrafter"/>
</dbReference>
<gene>
    <name evidence="22" type="primary">LOC113498435</name>
</gene>
<dbReference type="InterPro" id="IPR038729">
    <property type="entry name" value="Rad50/SbcC_AAA"/>
</dbReference>
<keyword evidence="14" id="KW-0234">DNA repair</keyword>
<dbReference type="InterPro" id="IPR027417">
    <property type="entry name" value="P-loop_NTPase"/>
</dbReference>
<evidence type="ECO:0000313" key="21">
    <source>
        <dbReference type="Proteomes" id="UP000322000"/>
    </source>
</evidence>
<evidence type="ECO:0000256" key="3">
    <source>
        <dbReference type="ARBA" id="ARBA00004286"/>
    </source>
</evidence>
<dbReference type="SUPFAM" id="SSF75712">
    <property type="entry name" value="Rad50 coiled-coil Zn hook"/>
    <property type="match status" value="1"/>
</dbReference>
<feature type="coiled-coil region" evidence="19">
    <location>
        <begin position="639"/>
        <end position="666"/>
    </location>
</feature>
<dbReference type="GeneID" id="113498435"/>
<dbReference type="FunCoup" id="A0A7E5W0S4">
    <property type="interactions" value="2192"/>
</dbReference>
<organism evidence="21 22">
    <name type="scientific">Trichoplusia ni</name>
    <name type="common">Cabbage looper</name>
    <dbReference type="NCBI Taxonomy" id="7111"/>
    <lineage>
        <taxon>Eukaryota</taxon>
        <taxon>Metazoa</taxon>
        <taxon>Ecdysozoa</taxon>
        <taxon>Arthropoda</taxon>
        <taxon>Hexapoda</taxon>
        <taxon>Insecta</taxon>
        <taxon>Pterygota</taxon>
        <taxon>Neoptera</taxon>
        <taxon>Endopterygota</taxon>
        <taxon>Lepidoptera</taxon>
        <taxon>Glossata</taxon>
        <taxon>Ditrysia</taxon>
        <taxon>Noctuoidea</taxon>
        <taxon>Noctuidae</taxon>
        <taxon>Plusiinae</taxon>
        <taxon>Trichoplusia</taxon>
    </lineage>
</organism>
<feature type="coiled-coil region" evidence="19">
    <location>
        <begin position="260"/>
        <end position="330"/>
    </location>
</feature>
<evidence type="ECO:0000313" key="22">
    <source>
        <dbReference type="RefSeq" id="XP_026734209.1"/>
    </source>
</evidence>
<protein>
    <submittedName>
        <fullName evidence="22">DNA repair protein RAD50</fullName>
    </submittedName>
</protein>
<comment type="catalytic activity">
    <reaction evidence="17">
        <text>ATP + H2O = ADP + phosphate + H(+)</text>
        <dbReference type="Rhea" id="RHEA:13065"/>
        <dbReference type="ChEBI" id="CHEBI:15377"/>
        <dbReference type="ChEBI" id="CHEBI:15378"/>
        <dbReference type="ChEBI" id="CHEBI:30616"/>
        <dbReference type="ChEBI" id="CHEBI:43474"/>
        <dbReference type="ChEBI" id="CHEBI:456216"/>
    </reaction>
</comment>
<dbReference type="NCBIfam" id="TIGR00606">
    <property type="entry name" value="rad50"/>
    <property type="match status" value="1"/>
</dbReference>
<dbReference type="GO" id="GO:0006302">
    <property type="term" value="P:double-strand break repair"/>
    <property type="evidence" value="ECO:0007669"/>
    <property type="project" value="InterPro"/>
</dbReference>
<keyword evidence="5" id="KW-0158">Chromosome</keyword>
<evidence type="ECO:0000256" key="10">
    <source>
        <dbReference type="ARBA" id="ARBA00022833"/>
    </source>
</evidence>
<dbReference type="InterPro" id="IPR004584">
    <property type="entry name" value="Rad50_eukaryotes"/>
</dbReference>
<dbReference type="GO" id="GO:0046872">
    <property type="term" value="F:metal ion binding"/>
    <property type="evidence" value="ECO:0007669"/>
    <property type="project" value="UniProtKB-UniRule"/>
</dbReference>
<evidence type="ECO:0000256" key="15">
    <source>
        <dbReference type="ARBA" id="ARBA00023242"/>
    </source>
</evidence>
<keyword evidence="8" id="KW-0227">DNA damage</keyword>
<dbReference type="GO" id="GO:0070192">
    <property type="term" value="P:chromosome organization involved in meiotic cell cycle"/>
    <property type="evidence" value="ECO:0007669"/>
    <property type="project" value="TreeGrafter"/>
</dbReference>
<dbReference type="Proteomes" id="UP000322000">
    <property type="component" value="Chromosome 11"/>
</dbReference>
<dbReference type="Pfam" id="PF13476">
    <property type="entry name" value="AAA_23"/>
    <property type="match status" value="1"/>
</dbReference>
<dbReference type="KEGG" id="tnl:113498435"/>
<evidence type="ECO:0000256" key="11">
    <source>
        <dbReference type="ARBA" id="ARBA00022840"/>
    </source>
</evidence>
<dbReference type="GO" id="GO:0051880">
    <property type="term" value="F:G-quadruplex DNA binding"/>
    <property type="evidence" value="ECO:0007669"/>
    <property type="project" value="TreeGrafter"/>
</dbReference>
<evidence type="ECO:0000256" key="2">
    <source>
        <dbReference type="ARBA" id="ARBA00004123"/>
    </source>
</evidence>
<feature type="domain" description="Zinc-hook" evidence="20">
    <location>
        <begin position="639"/>
        <end position="736"/>
    </location>
</feature>
<keyword evidence="15" id="KW-0539">Nucleus</keyword>
<evidence type="ECO:0000256" key="9">
    <source>
        <dbReference type="ARBA" id="ARBA00022801"/>
    </source>
</evidence>
<evidence type="ECO:0000256" key="17">
    <source>
        <dbReference type="ARBA" id="ARBA00049360"/>
    </source>
</evidence>
<comment type="similarity">
    <text evidence="4">Belongs to the SMC family. RAD50 subfamily.</text>
</comment>
<dbReference type="Gene3D" id="3.40.50.300">
    <property type="entry name" value="P-loop containing nucleotide triphosphate hydrolases"/>
    <property type="match status" value="2"/>
</dbReference>
<dbReference type="PANTHER" id="PTHR18867:SF12">
    <property type="entry name" value="DNA REPAIR PROTEIN RAD50"/>
    <property type="match status" value="1"/>
</dbReference>
<evidence type="ECO:0000256" key="4">
    <source>
        <dbReference type="ARBA" id="ARBA00009439"/>
    </source>
</evidence>
<dbReference type="SUPFAM" id="SSF52540">
    <property type="entry name" value="P-loop containing nucleoside triphosphate hydrolases"/>
    <property type="match status" value="1"/>
</dbReference>
<name>A0A7E5W0S4_TRINI</name>
<evidence type="ECO:0000256" key="19">
    <source>
        <dbReference type="SAM" id="Coils"/>
    </source>
</evidence>
<proteinExistence type="inferred from homology"/>
<keyword evidence="13 19" id="KW-0175">Coiled coil</keyword>
<dbReference type="Pfam" id="PF04423">
    <property type="entry name" value="Rad50_zn_hook"/>
    <property type="match status" value="1"/>
</dbReference>
<evidence type="ECO:0000256" key="8">
    <source>
        <dbReference type="ARBA" id="ARBA00022763"/>
    </source>
</evidence>
<keyword evidence="10 18" id="KW-0862">Zinc</keyword>
<dbReference type="CTD" id="10111"/>
<dbReference type="InParanoid" id="A0A7E5W0S4"/>
<dbReference type="GO" id="GO:0000722">
    <property type="term" value="P:telomere maintenance via recombination"/>
    <property type="evidence" value="ECO:0007669"/>
    <property type="project" value="TreeGrafter"/>
</dbReference>
<comment type="cofactor">
    <cofactor evidence="1">
        <name>Zn(2+)</name>
        <dbReference type="ChEBI" id="CHEBI:29105"/>
    </cofactor>
</comment>
<dbReference type="PROSITE" id="PS51131">
    <property type="entry name" value="ZN_HOOK"/>
    <property type="match status" value="1"/>
</dbReference>
<feature type="coiled-coil region" evidence="19">
    <location>
        <begin position="391"/>
        <end position="559"/>
    </location>
</feature>
<dbReference type="InterPro" id="IPR013134">
    <property type="entry name" value="Zn_hook_RAD50"/>
</dbReference>
<keyword evidence="6 18" id="KW-0479">Metal-binding</keyword>
<dbReference type="RefSeq" id="XP_026734209.1">
    <property type="nucleotide sequence ID" value="XM_026878408.1"/>
</dbReference>
<accession>A0A7E5W0S4</accession>
<sequence length="1304" mass="150914">MAVVKSLKIRGIRSFGPDDSDEQGISFESPLTLILGQNGCGKTTIIEALRYAITSQMPPGMGHNDCFVHDPKVNRTTEVLAQIKLKLLNSKSRNMEVTRSMKVVLQKKKASFRTLDSLLSITDENGKTKDISKRCADLDAVLHDELGVSRAILNAVIFCHQEESGWPLDEGKKVKERFDEIFDSDKYSNCFDKLKKIRKGYAVEIDKLEDRVSHLEELKKDLENKKMDVINTETKISETEIKLCEIKKDLKPVEDKLMKIKTLESELTTYDLKLEKLKVRLEQGQLREQELKKEIKNIFEGSLPELKEKIRNYESTVKAKQKELEESCTKISYFNTEEETVANEKDAFKLKLEKFALLESQNEKKIVERNKMIVDVAKLAGVEDISTVASQKEAEVAMSAVTKTIKNLEQERSELKALADKEEIQKQQLIDESRVALSRHNQQISSKEADVVKNKREVVKLEKEIVAANESKVRLEAAEKKYKVAEEELEKAEKELNTEECQHQINEEEKVLEKHEHELDEIDKKIAKLQKQSTKLKEREVKEEMLKQKEKQFTLLKNKHRSTLTELLGNMPEKDYALSLNKLEVALNSEVNTLKQDLNDKKTSVTKLEEERKHVRSTLMERSKQQEKDEEKLYEACGTQSYENTLAKINTTVEKLQDDRNVLQSSMFVIKKYESQLKSNSCCPLCNRGFDSETEVSDLISQLNTKVMNVPSQLEKVSEQLQRESAKKEDLLSMKSLNEKIKTFKENEKPQLEKRLVDVETKINKLTEEIDGLSMSLLEPEQKLLTVKQIQGDMPLLDRYNQEVRTLTKEFETIKEQCSEVESDITLDEASTRQADLKQKISTLRAKIKEAQKKLNVHNKKVQDLSTKKNTLKEECLNLQKKVQEIYNLQETKKQLESDREKLIEEINELKVGIAPLEEALKEKVQAKAEVVKNNRASIEIKNNEIMKVSIAFDKVKSINHEIKQHIDKNIPLEKTKKEEAIKECEEKLKQIQSDRQATSKRIECLKDEISKEKIYKRELDDTVRLREVQKNIADFKKEEAVINEKLSTLNRDDLSEKDSLLVKHRKLSNEKAKTDGILDELHEILKKYKMDLKTALGKDTEKKYKEKYYELQVTKMLDKDVKDYSVALEKCLMEYHKKKMESINLIIKELWSKIYSGNDIDYIAIKAEGSMSMESERRKYEYRVVQCKNGIEIDMRGRCSAGQKVLACLIIRLALAETFSSRFGVLALDEPTTNLDQDNIKSLCMALGEIVQERMMQKNFMFIIITHDREFIESLGQIDKVTHFFEVSRNDEGKSRVKRVKFC</sequence>
<keyword evidence="9" id="KW-0378">Hydrolase</keyword>
<evidence type="ECO:0000256" key="12">
    <source>
        <dbReference type="ARBA" id="ARBA00022842"/>
    </source>
</evidence>